<keyword evidence="1" id="KW-0732">Signal</keyword>
<dbReference type="EMBL" id="CP099429">
    <property type="protein sequence ID" value="USW59096.1"/>
    <property type="molecule type" value="Genomic_DNA"/>
</dbReference>
<name>A0A9Q9BA01_9PEZI</name>
<proteinExistence type="predicted"/>
<evidence type="ECO:0000256" key="1">
    <source>
        <dbReference type="SAM" id="SignalP"/>
    </source>
</evidence>
<keyword evidence="3" id="KW-1185">Reference proteome</keyword>
<sequence>MYTQHCLSILSLLTITTAQQPVQNSKPYYPHISNWGHPGVNGDRIALKRWYDYGCPSEESVLGQDDLVSGHCKSYKHQFESMMWELWPRPKNPDRDDETAWNCTVTVYEGKDCEGKKLVVYSDKEASTPKKVRCMAASDPADTDRVGHSVFVHCNGATGYSLAITKPFCIDPRATPGSGKGLLASFHAINLDKWDLMTKVFWQAMDMECKIEPFLNLAYNTTDYWNAKKHHETDPYWWLKVHEWRHLNGCQMWTSQWTNGLCNTPGTIVDQCGMTTPAWPAWLPWSKDGKGAWQPPAPNSDIKYPPWPNTGYKSCLKAYGEWKKHNTPENREGGPSVVTSWSGPPYYQTVYGTTLDWTSKTAVVSGSTRTRMYPYLQSSVKTVWESMDAQMVATEGWVTGKSTWEVPEGKSATRKMVECTNTATRSVEVKKTRYSTVWLPQLTPSVVVSSALGTLMVTDSTGVKFLSESTWEQTFTVVGGNVTTAGERGPLSVPVTTTTLSTVKTARAPETLSSR</sequence>
<feature type="signal peptide" evidence="1">
    <location>
        <begin position="1"/>
        <end position="18"/>
    </location>
</feature>
<gene>
    <name evidence="2" type="ORF">Slin15195_G124150</name>
</gene>
<reference evidence="2" key="1">
    <citation type="submission" date="2022-06" db="EMBL/GenBank/DDBJ databases">
        <title>Complete genome sequences of two strains of the flax pathogen Septoria linicola.</title>
        <authorList>
            <person name="Lapalu N."/>
            <person name="Simon A."/>
            <person name="Demenou B."/>
            <person name="Paumier D."/>
            <person name="Guillot M.-P."/>
            <person name="Gout L."/>
            <person name="Valade R."/>
        </authorList>
    </citation>
    <scope>NUCLEOTIDE SEQUENCE</scope>
    <source>
        <strain evidence="2">SE15195</strain>
    </source>
</reference>
<protein>
    <submittedName>
        <fullName evidence="2">Uncharacterized protein</fullName>
    </submittedName>
</protein>
<feature type="chain" id="PRO_5040262888" evidence="1">
    <location>
        <begin position="19"/>
        <end position="515"/>
    </location>
</feature>
<evidence type="ECO:0000313" key="3">
    <source>
        <dbReference type="Proteomes" id="UP001056384"/>
    </source>
</evidence>
<evidence type="ECO:0000313" key="2">
    <source>
        <dbReference type="EMBL" id="USW59096.1"/>
    </source>
</evidence>
<dbReference type="Proteomes" id="UP001056384">
    <property type="component" value="Chromosome 12"/>
</dbReference>
<organism evidence="2 3">
    <name type="scientific">Septoria linicola</name>
    <dbReference type="NCBI Taxonomy" id="215465"/>
    <lineage>
        <taxon>Eukaryota</taxon>
        <taxon>Fungi</taxon>
        <taxon>Dikarya</taxon>
        <taxon>Ascomycota</taxon>
        <taxon>Pezizomycotina</taxon>
        <taxon>Dothideomycetes</taxon>
        <taxon>Dothideomycetidae</taxon>
        <taxon>Mycosphaerellales</taxon>
        <taxon>Mycosphaerellaceae</taxon>
        <taxon>Septoria</taxon>
    </lineage>
</organism>
<accession>A0A9Q9BA01</accession>
<dbReference type="AlphaFoldDB" id="A0A9Q9BA01"/>